<gene>
    <name evidence="7" type="ORF">CCACVL1_27017</name>
</gene>
<comment type="subcellular location">
    <subcellularLocation>
        <location evidence="1">Nucleus</location>
    </subcellularLocation>
</comment>
<dbReference type="Gene3D" id="1.20.5.170">
    <property type="match status" value="1"/>
</dbReference>
<feature type="compositionally biased region" description="Polar residues" evidence="5">
    <location>
        <begin position="1"/>
        <end position="20"/>
    </location>
</feature>
<protein>
    <recommendedName>
        <fullName evidence="6">BZIP domain-containing protein</fullName>
    </recommendedName>
</protein>
<dbReference type="Gramene" id="OMO55778">
    <property type="protein sequence ID" value="OMO55778"/>
    <property type="gene ID" value="CCACVL1_27017"/>
</dbReference>
<dbReference type="InterPro" id="IPR046347">
    <property type="entry name" value="bZIP_sf"/>
</dbReference>
<feature type="domain" description="BZIP" evidence="6">
    <location>
        <begin position="187"/>
        <end position="237"/>
    </location>
</feature>
<keyword evidence="2" id="KW-0238">DNA-binding</keyword>
<name>A0A1R3GCF1_COCAP</name>
<dbReference type="PROSITE" id="PS50217">
    <property type="entry name" value="BZIP"/>
    <property type="match status" value="1"/>
</dbReference>
<dbReference type="InterPro" id="IPR043452">
    <property type="entry name" value="BZIP46-like"/>
</dbReference>
<dbReference type="PANTHER" id="PTHR22952">
    <property type="entry name" value="CAMP-RESPONSE ELEMENT BINDING PROTEIN-RELATED"/>
    <property type="match status" value="1"/>
</dbReference>
<keyword evidence="8" id="KW-1185">Reference proteome</keyword>
<evidence type="ECO:0000256" key="5">
    <source>
        <dbReference type="SAM" id="MobiDB-lite"/>
    </source>
</evidence>
<dbReference type="OrthoDB" id="644067at2759"/>
<dbReference type="EMBL" id="AWWV01014569">
    <property type="protein sequence ID" value="OMO55778.1"/>
    <property type="molecule type" value="Genomic_DNA"/>
</dbReference>
<reference evidence="7 8" key="1">
    <citation type="submission" date="2013-09" db="EMBL/GenBank/DDBJ databases">
        <title>Corchorus capsularis genome sequencing.</title>
        <authorList>
            <person name="Alam M."/>
            <person name="Haque M.S."/>
            <person name="Islam M.S."/>
            <person name="Emdad E.M."/>
            <person name="Islam M.M."/>
            <person name="Ahmed B."/>
            <person name="Halim A."/>
            <person name="Hossen Q.M.M."/>
            <person name="Hossain M.Z."/>
            <person name="Ahmed R."/>
            <person name="Khan M.M."/>
            <person name="Islam R."/>
            <person name="Rashid M.M."/>
            <person name="Khan S.A."/>
            <person name="Rahman M.S."/>
            <person name="Alam M."/>
        </authorList>
    </citation>
    <scope>NUCLEOTIDE SEQUENCE [LARGE SCALE GENOMIC DNA]</scope>
    <source>
        <strain evidence="8">cv. CVL-1</strain>
        <tissue evidence="7">Whole seedling</tissue>
    </source>
</reference>
<comment type="caution">
    <text evidence="7">The sequence shown here is derived from an EMBL/GenBank/DDBJ whole genome shotgun (WGS) entry which is preliminary data.</text>
</comment>
<feature type="compositionally biased region" description="Low complexity" evidence="5">
    <location>
        <begin position="21"/>
        <end position="49"/>
    </location>
</feature>
<dbReference type="SUPFAM" id="SSF57959">
    <property type="entry name" value="Leucine zipper domain"/>
    <property type="match status" value="1"/>
</dbReference>
<dbReference type="SMART" id="SM00338">
    <property type="entry name" value="BRLZ"/>
    <property type="match status" value="1"/>
</dbReference>
<dbReference type="Pfam" id="PF00170">
    <property type="entry name" value="bZIP_1"/>
    <property type="match status" value="1"/>
</dbReference>
<dbReference type="CDD" id="cd14707">
    <property type="entry name" value="bZIP_plant_BZIP46"/>
    <property type="match status" value="1"/>
</dbReference>
<accession>A0A1R3GCF1</accession>
<feature type="coiled-coil region" evidence="4">
    <location>
        <begin position="212"/>
        <end position="242"/>
    </location>
</feature>
<dbReference type="PANTHER" id="PTHR22952:SF433">
    <property type="entry name" value="PROTEIN FD"/>
    <property type="match status" value="1"/>
</dbReference>
<evidence type="ECO:0000256" key="2">
    <source>
        <dbReference type="ARBA" id="ARBA00023125"/>
    </source>
</evidence>
<proteinExistence type="predicted"/>
<evidence type="ECO:0000256" key="1">
    <source>
        <dbReference type="ARBA" id="ARBA00004123"/>
    </source>
</evidence>
<dbReference type="InterPro" id="IPR004827">
    <property type="entry name" value="bZIP"/>
</dbReference>
<organism evidence="7 8">
    <name type="scientific">Corchorus capsularis</name>
    <name type="common">Jute</name>
    <dbReference type="NCBI Taxonomy" id="210143"/>
    <lineage>
        <taxon>Eukaryota</taxon>
        <taxon>Viridiplantae</taxon>
        <taxon>Streptophyta</taxon>
        <taxon>Embryophyta</taxon>
        <taxon>Tracheophyta</taxon>
        <taxon>Spermatophyta</taxon>
        <taxon>Magnoliopsida</taxon>
        <taxon>eudicotyledons</taxon>
        <taxon>Gunneridae</taxon>
        <taxon>Pentapetalae</taxon>
        <taxon>rosids</taxon>
        <taxon>malvids</taxon>
        <taxon>Malvales</taxon>
        <taxon>Malvaceae</taxon>
        <taxon>Grewioideae</taxon>
        <taxon>Apeibeae</taxon>
        <taxon>Corchorus</taxon>
    </lineage>
</organism>
<dbReference type="Proteomes" id="UP000188268">
    <property type="component" value="Unassembled WGS sequence"/>
</dbReference>
<keyword evidence="3" id="KW-0539">Nucleus</keyword>
<evidence type="ECO:0000256" key="4">
    <source>
        <dbReference type="SAM" id="Coils"/>
    </source>
</evidence>
<dbReference type="FunFam" id="1.20.5.170:FF:000036">
    <property type="entry name" value="ABSCISIC ACID-INSENSITIVE 5-like protein 2"/>
    <property type="match status" value="1"/>
</dbReference>
<feature type="region of interest" description="Disordered" evidence="5">
    <location>
        <begin position="173"/>
        <end position="208"/>
    </location>
</feature>
<dbReference type="STRING" id="210143.A0A1R3GCF1"/>
<dbReference type="AlphaFoldDB" id="A0A1R3GCF1"/>
<dbReference type="PROSITE" id="PS00036">
    <property type="entry name" value="BZIP_BASIC"/>
    <property type="match status" value="1"/>
</dbReference>
<dbReference type="GO" id="GO:0003677">
    <property type="term" value="F:DNA binding"/>
    <property type="evidence" value="ECO:0007669"/>
    <property type="project" value="UniProtKB-KW"/>
</dbReference>
<dbReference type="GO" id="GO:0045893">
    <property type="term" value="P:positive regulation of DNA-templated transcription"/>
    <property type="evidence" value="ECO:0007669"/>
    <property type="project" value="InterPro"/>
</dbReference>
<evidence type="ECO:0000313" key="8">
    <source>
        <dbReference type="Proteomes" id="UP000188268"/>
    </source>
</evidence>
<sequence length="258" mass="28479">MLSSTGGELDTNYSNSKATISLNRVSSVSSKSSSSTSSSPSPFSPLLLPNQTSHRPKTMEEVWKDINLASLHDHSSRESLSLNPRALQNPHNPNFMLQDFLARPFGKEPPTNKEATLYGSPLPQPPATILSLNSGQGFDFHEPNSRLQSNPISNLTTFNCPFEALASSSALASFGKKRVQESDSSSGDRRHKRMIKNRESAARSRARKQAYTNELELEVAHLMEENAKLKKQQEQLRVAAAAQLSKKRTLQRTSTAPF</sequence>
<dbReference type="GO" id="GO:0003700">
    <property type="term" value="F:DNA-binding transcription factor activity"/>
    <property type="evidence" value="ECO:0007669"/>
    <property type="project" value="InterPro"/>
</dbReference>
<keyword evidence="4" id="KW-0175">Coiled coil</keyword>
<evidence type="ECO:0000313" key="7">
    <source>
        <dbReference type="EMBL" id="OMO55778.1"/>
    </source>
</evidence>
<dbReference type="OMA" id="NGPLNHE"/>
<feature type="region of interest" description="Disordered" evidence="5">
    <location>
        <begin position="1"/>
        <end position="52"/>
    </location>
</feature>
<evidence type="ECO:0000259" key="6">
    <source>
        <dbReference type="PROSITE" id="PS50217"/>
    </source>
</evidence>
<dbReference type="GO" id="GO:0005634">
    <property type="term" value="C:nucleus"/>
    <property type="evidence" value="ECO:0007669"/>
    <property type="project" value="UniProtKB-SubCell"/>
</dbReference>
<evidence type="ECO:0000256" key="3">
    <source>
        <dbReference type="ARBA" id="ARBA00023242"/>
    </source>
</evidence>